<dbReference type="InterPro" id="IPR005259">
    <property type="entry name" value="PriA"/>
</dbReference>
<accession>A0A941F5W5</accession>
<evidence type="ECO:0000256" key="10">
    <source>
        <dbReference type="ARBA" id="ARBA00023235"/>
    </source>
</evidence>
<evidence type="ECO:0000256" key="3">
    <source>
        <dbReference type="ARBA" id="ARBA00022723"/>
    </source>
</evidence>
<keyword evidence="6 12" id="KW-0347">Helicase</keyword>
<feature type="domain" description="Helicase C-terminal" evidence="14">
    <location>
        <begin position="565"/>
        <end position="720"/>
    </location>
</feature>
<sequence>MSTKPLFADIILPVPLPRLFTYEVPDDLVHLATVGKRVAVPFGKKKMYSGVVCLLHHNKPEEYETKPIVSVLDEESLVNAYQLKFWNWLADYYQCTLGEVYKAALPSGLKMESETRIIYNTEFIAESPLSDKENKVLDIIAGKKVCSINDVNQQSGLKNSLPIIKRLLEYNAVFVNEHLKESYKAKTEKVISLHPKCQSEDALQLVFDKLSRAPKQQELLMTFMSMVGGLTGAITNENVAKPELLKKANASQAAIRELCNKEIFLEQERAIDRLDLNDKAVKQANQLSEVQQTAYDEIKDGFQTHDVTLLHGVTSGGKTEIYIHLIEEQLMQGKQVLYLLPEIALTTQITSRLQKHFGNKMGIYHSKFADAERVEIWNNLLQQKNYQLIVGVRSSVFLPFSNLGLIIVDEEHENTYKQFDPTPRYHARDAAIVLASLFGAKTLLGTATPSIESYFNAQQGKYALVELLQRFEGIKMPEIVAVDVREAKRKKQMSSHFTPMLLEKMDEALKNGEQVILFQNRRGFSPFIECGQCAWVAKCVNCDVSMTYHKHLNQLVCHYCNHSIQLPTVCPACHSPAIETRGFGTEKIEEEMSLLYPDHKVARMDLDTTRSKSGYDKLIKKFEDGEVHILIGTQMISKGLDFDNVSVVGILNADNMLNYPDFRAFERSYQLMTQVSGRAGRKNKQGLVVLQTSNPKHPVIMDVINHNFLNHYNGQLEERQLFKYPPYYRLINITIKHKEQPVANRAAHLLAEQLRVVFGNRVLGPQAPVINRIQNLYIKKILIKMEKKASPTKVKHLMREAIFSLQAQQAFRYVTFQIDVDPA</sequence>
<evidence type="ECO:0000256" key="11">
    <source>
        <dbReference type="ARBA" id="ARBA00048988"/>
    </source>
</evidence>
<dbReference type="Pfam" id="PF18074">
    <property type="entry name" value="PriA_C"/>
    <property type="match status" value="1"/>
</dbReference>
<evidence type="ECO:0000256" key="7">
    <source>
        <dbReference type="ARBA" id="ARBA00022833"/>
    </source>
</evidence>
<feature type="binding site" evidence="12">
    <location>
        <position position="542"/>
    </location>
    <ligand>
        <name>Zn(2+)</name>
        <dbReference type="ChEBI" id="CHEBI:29105"/>
        <label>2</label>
    </ligand>
</feature>
<proteinExistence type="inferred from homology"/>
<keyword evidence="9 12" id="KW-0238">DNA-binding</keyword>
<dbReference type="GO" id="GO:0005524">
    <property type="term" value="F:ATP binding"/>
    <property type="evidence" value="ECO:0007669"/>
    <property type="project" value="UniProtKB-UniRule"/>
</dbReference>
<dbReference type="RefSeq" id="WP_212191554.1">
    <property type="nucleotide sequence ID" value="NZ_JAGTAR010000020.1"/>
</dbReference>
<comment type="function">
    <text evidence="12">Initiates the restart of stalled replication forks, which reloads the replicative helicase on sites other than the origin of replication. Recognizes and binds to abandoned replication forks and remodels them to uncover a helicase loading site. Promotes assembly of the primosome at these replication forks.</text>
</comment>
<dbReference type="CDD" id="cd18804">
    <property type="entry name" value="SF2_C_priA"/>
    <property type="match status" value="1"/>
</dbReference>
<dbReference type="Proteomes" id="UP000679220">
    <property type="component" value="Unassembled WGS sequence"/>
</dbReference>
<reference evidence="15" key="2">
    <citation type="submission" date="2021-04" db="EMBL/GenBank/DDBJ databases">
        <authorList>
            <person name="Zhang T."/>
            <person name="Zhang Y."/>
            <person name="Lu D."/>
            <person name="Zuo D."/>
            <person name="Du Z."/>
        </authorList>
    </citation>
    <scope>NUCLEOTIDE SEQUENCE</scope>
    <source>
        <strain evidence="15">JR1</strain>
    </source>
</reference>
<comment type="catalytic activity">
    <reaction evidence="12">
        <text>Couples ATP hydrolysis with the unwinding of duplex DNA by translocating in the 3'-5' direction.</text>
        <dbReference type="EC" id="5.6.2.4"/>
    </reaction>
</comment>
<dbReference type="Pfam" id="PF00271">
    <property type="entry name" value="Helicase_C"/>
    <property type="match status" value="1"/>
</dbReference>
<evidence type="ECO:0000256" key="4">
    <source>
        <dbReference type="ARBA" id="ARBA00022741"/>
    </source>
</evidence>
<dbReference type="NCBIfam" id="TIGR00595">
    <property type="entry name" value="priA"/>
    <property type="match status" value="1"/>
</dbReference>
<dbReference type="GO" id="GO:0006310">
    <property type="term" value="P:DNA recombination"/>
    <property type="evidence" value="ECO:0007669"/>
    <property type="project" value="InterPro"/>
</dbReference>
<feature type="binding site" evidence="12">
    <location>
        <position position="533"/>
    </location>
    <ligand>
        <name>Zn(2+)</name>
        <dbReference type="ChEBI" id="CHEBI:29105"/>
        <label>1</label>
    </ligand>
</feature>
<protein>
    <recommendedName>
        <fullName evidence="12">Replication restart protein PriA</fullName>
    </recommendedName>
    <alternativeName>
        <fullName evidence="12">ATP-dependent DNA helicase PriA</fullName>
        <ecNumber evidence="12">5.6.2.4</ecNumber>
    </alternativeName>
    <alternativeName>
        <fullName evidence="12">DNA 3'-5' helicase PriA</fullName>
    </alternativeName>
</protein>
<dbReference type="GO" id="GO:0043138">
    <property type="term" value="F:3'-5' DNA helicase activity"/>
    <property type="evidence" value="ECO:0007669"/>
    <property type="project" value="UniProtKB-EC"/>
</dbReference>
<dbReference type="SMART" id="SM00490">
    <property type="entry name" value="HELICc"/>
    <property type="match status" value="1"/>
</dbReference>
<evidence type="ECO:0000256" key="12">
    <source>
        <dbReference type="HAMAP-Rule" id="MF_00983"/>
    </source>
</evidence>
<comment type="similarity">
    <text evidence="12">Belongs to the helicase family. PriA subfamily.</text>
</comment>
<comment type="subunit">
    <text evidence="12">Component of the replication restart primosome.</text>
</comment>
<dbReference type="Gene3D" id="3.40.50.300">
    <property type="entry name" value="P-loop containing nucleotide triphosphate hydrolases"/>
    <property type="match status" value="2"/>
</dbReference>
<keyword evidence="3 12" id="KW-0479">Metal-binding</keyword>
<dbReference type="InterPro" id="IPR042115">
    <property type="entry name" value="PriA_3primeBD_sf"/>
</dbReference>
<dbReference type="InterPro" id="IPR027417">
    <property type="entry name" value="P-loop_NTPase"/>
</dbReference>
<keyword evidence="5 12" id="KW-0378">Hydrolase</keyword>
<dbReference type="InterPro" id="IPR011545">
    <property type="entry name" value="DEAD/DEAH_box_helicase_dom"/>
</dbReference>
<organism evidence="15 16">
    <name type="scientific">Carboxylicivirga sediminis</name>
    <dbReference type="NCBI Taxonomy" id="2006564"/>
    <lineage>
        <taxon>Bacteria</taxon>
        <taxon>Pseudomonadati</taxon>
        <taxon>Bacteroidota</taxon>
        <taxon>Bacteroidia</taxon>
        <taxon>Marinilabiliales</taxon>
        <taxon>Marinilabiliaceae</taxon>
        <taxon>Carboxylicivirga</taxon>
    </lineage>
</organism>
<evidence type="ECO:0000313" key="15">
    <source>
        <dbReference type="EMBL" id="MBR8536524.1"/>
    </source>
</evidence>
<keyword evidence="4 12" id="KW-0547">Nucleotide-binding</keyword>
<dbReference type="CDD" id="cd17929">
    <property type="entry name" value="DEXHc_priA"/>
    <property type="match status" value="1"/>
</dbReference>
<dbReference type="Pfam" id="PF18319">
    <property type="entry name" value="Zn_ribbon_PriA"/>
    <property type="match status" value="1"/>
</dbReference>
<dbReference type="GO" id="GO:0016787">
    <property type="term" value="F:hydrolase activity"/>
    <property type="evidence" value="ECO:0007669"/>
    <property type="project" value="UniProtKB-KW"/>
</dbReference>
<keyword evidence="8 12" id="KW-0067">ATP-binding</keyword>
<feature type="domain" description="Helicase ATP-binding" evidence="13">
    <location>
        <begin position="299"/>
        <end position="467"/>
    </location>
</feature>
<dbReference type="GO" id="GO:0003677">
    <property type="term" value="F:DNA binding"/>
    <property type="evidence" value="ECO:0007669"/>
    <property type="project" value="UniProtKB-UniRule"/>
</dbReference>
<evidence type="ECO:0000259" key="14">
    <source>
        <dbReference type="PROSITE" id="PS51194"/>
    </source>
</evidence>
<dbReference type="GO" id="GO:0006270">
    <property type="term" value="P:DNA replication initiation"/>
    <property type="evidence" value="ECO:0007669"/>
    <property type="project" value="TreeGrafter"/>
</dbReference>
<dbReference type="HAMAP" id="MF_00983">
    <property type="entry name" value="PriA"/>
    <property type="match status" value="1"/>
</dbReference>
<dbReference type="EMBL" id="JAGTAR010000020">
    <property type="protein sequence ID" value="MBR8536524.1"/>
    <property type="molecule type" value="Genomic_DNA"/>
</dbReference>
<dbReference type="InterPro" id="IPR041222">
    <property type="entry name" value="PriA_3primeBD"/>
</dbReference>
<gene>
    <name evidence="12 15" type="primary">priA</name>
    <name evidence="15" type="ORF">KDU71_13200</name>
</gene>
<dbReference type="PROSITE" id="PS51194">
    <property type="entry name" value="HELICASE_CTER"/>
    <property type="match status" value="1"/>
</dbReference>
<keyword evidence="10 12" id="KW-0413">Isomerase</keyword>
<dbReference type="PANTHER" id="PTHR30580:SF0">
    <property type="entry name" value="PRIMOSOMAL PROTEIN N"/>
    <property type="match status" value="1"/>
</dbReference>
<dbReference type="Pfam" id="PF00270">
    <property type="entry name" value="DEAD"/>
    <property type="match status" value="1"/>
</dbReference>
<dbReference type="InterPro" id="IPR001650">
    <property type="entry name" value="Helicase_C-like"/>
</dbReference>
<evidence type="ECO:0000256" key="1">
    <source>
        <dbReference type="ARBA" id="ARBA00022515"/>
    </source>
</evidence>
<feature type="binding site" evidence="12">
    <location>
        <position position="557"/>
    </location>
    <ligand>
        <name>Zn(2+)</name>
        <dbReference type="ChEBI" id="CHEBI:29105"/>
        <label>2</label>
    </ligand>
</feature>
<feature type="binding site" evidence="12">
    <location>
        <position position="573"/>
    </location>
    <ligand>
        <name>Zn(2+)</name>
        <dbReference type="ChEBI" id="CHEBI:29105"/>
        <label>1</label>
    </ligand>
</feature>
<evidence type="ECO:0000256" key="2">
    <source>
        <dbReference type="ARBA" id="ARBA00022705"/>
    </source>
</evidence>
<evidence type="ECO:0000256" key="5">
    <source>
        <dbReference type="ARBA" id="ARBA00022801"/>
    </source>
</evidence>
<keyword evidence="2 12" id="KW-0235">DNA replication</keyword>
<feature type="binding site" evidence="12">
    <location>
        <position position="560"/>
    </location>
    <ligand>
        <name>Zn(2+)</name>
        <dbReference type="ChEBI" id="CHEBI:29105"/>
        <label>2</label>
    </ligand>
</feature>
<keyword evidence="7 12" id="KW-0862">Zinc</keyword>
<keyword evidence="1 12" id="KW-0639">Primosome</keyword>
<dbReference type="InterPro" id="IPR014001">
    <property type="entry name" value="Helicase_ATP-bd"/>
</dbReference>
<dbReference type="FunFam" id="3.40.1440.60:FF:000001">
    <property type="entry name" value="Primosomal protein N"/>
    <property type="match status" value="1"/>
</dbReference>
<dbReference type="Pfam" id="PF17764">
    <property type="entry name" value="PriA_3primeBD"/>
    <property type="match status" value="1"/>
</dbReference>
<evidence type="ECO:0000313" key="16">
    <source>
        <dbReference type="Proteomes" id="UP000679220"/>
    </source>
</evidence>
<feature type="binding site" evidence="12">
    <location>
        <position position="539"/>
    </location>
    <ligand>
        <name>Zn(2+)</name>
        <dbReference type="ChEBI" id="CHEBI:29105"/>
        <label>2</label>
    </ligand>
</feature>
<dbReference type="Gene3D" id="3.40.1440.60">
    <property type="entry name" value="PriA, 3(prime) DNA-binding domain"/>
    <property type="match status" value="1"/>
</dbReference>
<evidence type="ECO:0000256" key="8">
    <source>
        <dbReference type="ARBA" id="ARBA00022840"/>
    </source>
</evidence>
<dbReference type="SMART" id="SM00487">
    <property type="entry name" value="DEXDc"/>
    <property type="match status" value="1"/>
</dbReference>
<dbReference type="PANTHER" id="PTHR30580">
    <property type="entry name" value="PRIMOSOMAL PROTEIN N"/>
    <property type="match status" value="1"/>
</dbReference>
<dbReference type="PROSITE" id="PS51192">
    <property type="entry name" value="HELICASE_ATP_BIND_1"/>
    <property type="match status" value="1"/>
</dbReference>
<dbReference type="AlphaFoldDB" id="A0A941F5W5"/>
<comment type="cofactor">
    <cofactor evidence="12">
        <name>Zn(2+)</name>
        <dbReference type="ChEBI" id="CHEBI:29105"/>
    </cofactor>
    <text evidence="12">Binds 2 zinc ions per subunit.</text>
</comment>
<comment type="catalytic activity">
    <reaction evidence="11 12">
        <text>ATP + H2O = ADP + phosphate + H(+)</text>
        <dbReference type="Rhea" id="RHEA:13065"/>
        <dbReference type="ChEBI" id="CHEBI:15377"/>
        <dbReference type="ChEBI" id="CHEBI:15378"/>
        <dbReference type="ChEBI" id="CHEBI:30616"/>
        <dbReference type="ChEBI" id="CHEBI:43474"/>
        <dbReference type="ChEBI" id="CHEBI:456216"/>
        <dbReference type="EC" id="5.6.2.4"/>
    </reaction>
</comment>
<evidence type="ECO:0000259" key="13">
    <source>
        <dbReference type="PROSITE" id="PS51192"/>
    </source>
</evidence>
<dbReference type="FunFam" id="3.40.50.300:FF:000489">
    <property type="entry name" value="Primosome assembly protein PriA"/>
    <property type="match status" value="1"/>
</dbReference>
<evidence type="ECO:0000256" key="9">
    <source>
        <dbReference type="ARBA" id="ARBA00023125"/>
    </source>
</evidence>
<feature type="binding site" evidence="12">
    <location>
        <position position="530"/>
    </location>
    <ligand>
        <name>Zn(2+)</name>
        <dbReference type="ChEBI" id="CHEBI:29105"/>
        <label>1</label>
    </ligand>
</feature>
<dbReference type="InterPro" id="IPR040498">
    <property type="entry name" value="PriA_CRR"/>
</dbReference>
<dbReference type="GO" id="GO:0006269">
    <property type="term" value="P:DNA replication, synthesis of primer"/>
    <property type="evidence" value="ECO:0007669"/>
    <property type="project" value="UniProtKB-KW"/>
</dbReference>
<dbReference type="GO" id="GO:0008270">
    <property type="term" value="F:zinc ion binding"/>
    <property type="evidence" value="ECO:0007669"/>
    <property type="project" value="UniProtKB-UniRule"/>
</dbReference>
<evidence type="ECO:0000256" key="6">
    <source>
        <dbReference type="ARBA" id="ARBA00022806"/>
    </source>
</evidence>
<dbReference type="InterPro" id="IPR041236">
    <property type="entry name" value="PriA_C"/>
</dbReference>
<name>A0A941F5W5_9BACT</name>
<dbReference type="GO" id="GO:1990077">
    <property type="term" value="C:primosome complex"/>
    <property type="evidence" value="ECO:0007669"/>
    <property type="project" value="UniProtKB-UniRule"/>
</dbReference>
<comment type="caution">
    <text evidence="15">The sequence shown here is derived from an EMBL/GenBank/DDBJ whole genome shotgun (WGS) entry which is preliminary data.</text>
</comment>
<dbReference type="GO" id="GO:0006302">
    <property type="term" value="P:double-strand break repair"/>
    <property type="evidence" value="ECO:0007669"/>
    <property type="project" value="InterPro"/>
</dbReference>
<dbReference type="SUPFAM" id="SSF52540">
    <property type="entry name" value="P-loop containing nucleoside triphosphate hydrolases"/>
    <property type="match status" value="1"/>
</dbReference>
<dbReference type="EC" id="5.6.2.4" evidence="12"/>
<feature type="binding site" evidence="12">
    <location>
        <position position="570"/>
    </location>
    <ligand>
        <name>Zn(2+)</name>
        <dbReference type="ChEBI" id="CHEBI:29105"/>
        <label>1</label>
    </ligand>
</feature>
<reference evidence="15" key="1">
    <citation type="journal article" date="2018" name="Int. J. Syst. Evol. Microbiol.">
        <title>Carboxylicivirga sediminis sp. nov., isolated from coastal sediment.</title>
        <authorList>
            <person name="Wang F.Q."/>
            <person name="Ren L.H."/>
            <person name="Zou R.J."/>
            <person name="Sun Y.Z."/>
            <person name="Liu X.J."/>
            <person name="Jiang F."/>
            <person name="Liu L.J."/>
        </authorList>
    </citation>
    <scope>NUCLEOTIDE SEQUENCE</scope>
    <source>
        <strain evidence="15">JR1</strain>
    </source>
</reference>
<keyword evidence="16" id="KW-1185">Reference proteome</keyword>